<dbReference type="AlphaFoldDB" id="A0A327WW80"/>
<accession>A0A327WW80</accession>
<dbReference type="EMBL" id="QLMC01000003">
    <property type="protein sequence ID" value="RAJ97389.1"/>
    <property type="molecule type" value="Genomic_DNA"/>
</dbReference>
<sequence>MILYKVKVHLPDTQVVRQVGGRIFTVTLTNWTFVSAAARELVGRSQKKQEEFTFFYRNCSYVDGSNWVPQQIDSFVTKQELELPLNYQVFSREYDWAPMP</sequence>
<evidence type="ECO:0000313" key="2">
    <source>
        <dbReference type="Proteomes" id="UP000248790"/>
    </source>
</evidence>
<proteinExistence type="predicted"/>
<keyword evidence="2" id="KW-1185">Reference proteome</keyword>
<comment type="caution">
    <text evidence="1">The sequence shown here is derived from an EMBL/GenBank/DDBJ whole genome shotgun (WGS) entry which is preliminary data.</text>
</comment>
<protein>
    <submittedName>
        <fullName evidence="1">Uncharacterized protein</fullName>
    </submittedName>
</protein>
<reference evidence="1 2" key="1">
    <citation type="submission" date="2018-06" db="EMBL/GenBank/DDBJ databases">
        <title>Genomic Encyclopedia of Archaeal and Bacterial Type Strains, Phase II (KMG-II): from individual species to whole genera.</title>
        <authorList>
            <person name="Goeker M."/>
        </authorList>
    </citation>
    <scope>NUCLEOTIDE SEQUENCE [LARGE SCALE GENOMIC DNA]</scope>
    <source>
        <strain evidence="1 2">DSM 21851</strain>
    </source>
</reference>
<gene>
    <name evidence="1" type="ORF">LX87_02289</name>
</gene>
<dbReference type="RefSeq" id="WP_111628378.1">
    <property type="nucleotide sequence ID" value="NZ_QLMC01000003.1"/>
</dbReference>
<organism evidence="1 2">
    <name type="scientific">Larkinella arboricola</name>
    <dbReference type="NCBI Taxonomy" id="643671"/>
    <lineage>
        <taxon>Bacteria</taxon>
        <taxon>Pseudomonadati</taxon>
        <taxon>Bacteroidota</taxon>
        <taxon>Cytophagia</taxon>
        <taxon>Cytophagales</taxon>
        <taxon>Spirosomataceae</taxon>
        <taxon>Larkinella</taxon>
    </lineage>
</organism>
<name>A0A327WW80_LARAB</name>
<dbReference type="Proteomes" id="UP000248790">
    <property type="component" value="Unassembled WGS sequence"/>
</dbReference>
<evidence type="ECO:0000313" key="1">
    <source>
        <dbReference type="EMBL" id="RAJ97389.1"/>
    </source>
</evidence>
<dbReference type="OrthoDB" id="9961533at2"/>